<dbReference type="InterPro" id="IPR058533">
    <property type="entry name" value="Cation_efflux_TM"/>
</dbReference>
<evidence type="ECO:0000256" key="3">
    <source>
        <dbReference type="ARBA" id="ARBA00022448"/>
    </source>
</evidence>
<comment type="subcellular location">
    <subcellularLocation>
        <location evidence="1">Membrane</location>
        <topology evidence="1">Multi-pass membrane protein</topology>
    </subcellularLocation>
</comment>
<dbReference type="InterPro" id="IPR036837">
    <property type="entry name" value="Cation_efflux_CTD_sf"/>
</dbReference>
<name>A0A8S1HD43_9PELO</name>
<feature type="transmembrane region" description="Helical" evidence="9">
    <location>
        <begin position="183"/>
        <end position="202"/>
    </location>
</feature>
<evidence type="ECO:0000259" key="10">
    <source>
        <dbReference type="Pfam" id="PF01545"/>
    </source>
</evidence>
<evidence type="ECO:0000256" key="7">
    <source>
        <dbReference type="ARBA" id="ARBA00023065"/>
    </source>
</evidence>
<dbReference type="PANTHER" id="PTHR11562">
    <property type="entry name" value="CATION EFFLUX PROTEIN/ ZINC TRANSPORTER"/>
    <property type="match status" value="1"/>
</dbReference>
<dbReference type="EMBL" id="CAJGYM010000027">
    <property type="protein sequence ID" value="CAD6192391.1"/>
    <property type="molecule type" value="Genomic_DNA"/>
</dbReference>
<dbReference type="Gene3D" id="1.20.1510.10">
    <property type="entry name" value="Cation efflux protein transmembrane domain"/>
    <property type="match status" value="1"/>
</dbReference>
<dbReference type="NCBIfam" id="TIGR01297">
    <property type="entry name" value="CDF"/>
    <property type="match status" value="1"/>
</dbReference>
<evidence type="ECO:0000256" key="8">
    <source>
        <dbReference type="ARBA" id="ARBA00023136"/>
    </source>
</evidence>
<feature type="transmembrane region" description="Helical" evidence="9">
    <location>
        <begin position="77"/>
        <end position="99"/>
    </location>
</feature>
<accession>A0A8S1HD43</accession>
<keyword evidence="5" id="KW-0864">Zinc transport</keyword>
<evidence type="ECO:0000256" key="9">
    <source>
        <dbReference type="SAM" id="Phobius"/>
    </source>
</evidence>
<reference evidence="12" key="1">
    <citation type="submission" date="2020-10" db="EMBL/GenBank/DDBJ databases">
        <authorList>
            <person name="Kikuchi T."/>
        </authorList>
    </citation>
    <scope>NUCLEOTIDE SEQUENCE</scope>
    <source>
        <strain evidence="12">NKZ352</strain>
    </source>
</reference>
<evidence type="ECO:0000256" key="1">
    <source>
        <dbReference type="ARBA" id="ARBA00004141"/>
    </source>
</evidence>
<feature type="transmembrane region" description="Helical" evidence="9">
    <location>
        <begin position="255"/>
        <end position="277"/>
    </location>
</feature>
<feature type="transmembrane region" description="Helical" evidence="9">
    <location>
        <begin position="223"/>
        <end position="249"/>
    </location>
</feature>
<proteinExistence type="inferred from homology"/>
<dbReference type="AlphaFoldDB" id="A0A8S1HD43"/>
<dbReference type="PANTHER" id="PTHR11562:SF84">
    <property type="entry name" value="LD05335P"/>
    <property type="match status" value="1"/>
</dbReference>
<gene>
    <name evidence="12" type="ORF">CAUJ_LOCUS8310</name>
</gene>
<feature type="domain" description="Cation efflux protein transmembrane" evidence="10">
    <location>
        <begin position="81"/>
        <end position="285"/>
    </location>
</feature>
<dbReference type="InterPro" id="IPR050681">
    <property type="entry name" value="CDF/SLC30A"/>
</dbReference>
<feature type="domain" description="Cation efflux protein cytoplasmic" evidence="11">
    <location>
        <begin position="289"/>
        <end position="363"/>
    </location>
</feature>
<sequence>MVRPFVHIDITCYRLWCKTINYKSEIIDSADMELIERETRANDSVNCSQKRMMSHEKHHTNSSYNGALKESHRAERVLWTVAGLSVIFIASEVIGGYLASSLAIMSDAFHLFSDLLSFLISIMALRLARKRESHRFTFGYGRAEVLGALTSIFILWVLTVFLVAMATHRIITGEYEVEANTMVITSAAGVFFNVLMGLVLHFGSVEHSHSHGSGPGCKEHQNVNVRAAAVHVIGDLIQSVGVLLAALIIKYTGWGLADPICTFVFSLIVLVTTVTVLKDILLVLMEAVPHDVDAATIENSLEALDGVFSVSRLHIWSISPSNVACAVDIMLDPSENVHEVTEAVRTTLSKKFEIKDAIIGVKPKTKFAFLRRLFCIEMMTSFYSTIELGNALG</sequence>
<keyword evidence="6 9" id="KW-1133">Transmembrane helix</keyword>
<dbReference type="InterPro" id="IPR002524">
    <property type="entry name" value="Cation_efflux"/>
</dbReference>
<keyword evidence="5" id="KW-0862">Zinc</keyword>
<dbReference type="InterPro" id="IPR027470">
    <property type="entry name" value="Cation_efflux_CTD"/>
</dbReference>
<dbReference type="Pfam" id="PF01545">
    <property type="entry name" value="Cation_efflux"/>
    <property type="match status" value="1"/>
</dbReference>
<dbReference type="FunFam" id="1.20.1510.10:FF:000027">
    <property type="entry name" value="Zinc transporter ttm-1"/>
    <property type="match status" value="1"/>
</dbReference>
<keyword evidence="7" id="KW-0406">Ion transport</keyword>
<dbReference type="GO" id="GO:0005385">
    <property type="term" value="F:zinc ion transmembrane transporter activity"/>
    <property type="evidence" value="ECO:0007669"/>
    <property type="project" value="TreeGrafter"/>
</dbReference>
<feature type="transmembrane region" description="Helical" evidence="9">
    <location>
        <begin position="149"/>
        <end position="171"/>
    </location>
</feature>
<evidence type="ECO:0000256" key="2">
    <source>
        <dbReference type="ARBA" id="ARBA00008873"/>
    </source>
</evidence>
<feature type="transmembrane region" description="Helical" evidence="9">
    <location>
        <begin position="111"/>
        <end position="128"/>
    </location>
</feature>
<organism evidence="12 13">
    <name type="scientific">Caenorhabditis auriculariae</name>
    <dbReference type="NCBI Taxonomy" id="2777116"/>
    <lineage>
        <taxon>Eukaryota</taxon>
        <taxon>Metazoa</taxon>
        <taxon>Ecdysozoa</taxon>
        <taxon>Nematoda</taxon>
        <taxon>Chromadorea</taxon>
        <taxon>Rhabditida</taxon>
        <taxon>Rhabditina</taxon>
        <taxon>Rhabditomorpha</taxon>
        <taxon>Rhabditoidea</taxon>
        <taxon>Rhabditidae</taxon>
        <taxon>Peloderinae</taxon>
        <taxon>Caenorhabditis</taxon>
    </lineage>
</organism>
<comment type="similarity">
    <text evidence="2">Belongs to the cation diffusion facilitator (CDF) transporter (TC 2.A.4) family. SLC30A subfamily.</text>
</comment>
<dbReference type="InterPro" id="IPR027469">
    <property type="entry name" value="Cation_efflux_TMD_sf"/>
</dbReference>
<evidence type="ECO:0000313" key="13">
    <source>
        <dbReference type="Proteomes" id="UP000835052"/>
    </source>
</evidence>
<keyword evidence="4 9" id="KW-0812">Transmembrane</keyword>
<evidence type="ECO:0000259" key="11">
    <source>
        <dbReference type="Pfam" id="PF16916"/>
    </source>
</evidence>
<evidence type="ECO:0000313" key="12">
    <source>
        <dbReference type="EMBL" id="CAD6192391.1"/>
    </source>
</evidence>
<comment type="caution">
    <text evidence="12">The sequence shown here is derived from an EMBL/GenBank/DDBJ whole genome shotgun (WGS) entry which is preliminary data.</text>
</comment>
<dbReference type="GO" id="GO:0010043">
    <property type="term" value="P:response to zinc ion"/>
    <property type="evidence" value="ECO:0007669"/>
    <property type="project" value="TreeGrafter"/>
</dbReference>
<keyword evidence="3" id="KW-0813">Transport</keyword>
<keyword evidence="13" id="KW-1185">Reference proteome</keyword>
<dbReference type="Pfam" id="PF16916">
    <property type="entry name" value="ZT_dimer"/>
    <property type="match status" value="1"/>
</dbReference>
<evidence type="ECO:0000256" key="4">
    <source>
        <dbReference type="ARBA" id="ARBA00022692"/>
    </source>
</evidence>
<evidence type="ECO:0000256" key="6">
    <source>
        <dbReference type="ARBA" id="ARBA00022989"/>
    </source>
</evidence>
<dbReference type="GO" id="GO:0005886">
    <property type="term" value="C:plasma membrane"/>
    <property type="evidence" value="ECO:0007669"/>
    <property type="project" value="TreeGrafter"/>
</dbReference>
<dbReference type="SUPFAM" id="SSF161111">
    <property type="entry name" value="Cation efflux protein transmembrane domain-like"/>
    <property type="match status" value="1"/>
</dbReference>
<keyword evidence="8 9" id="KW-0472">Membrane</keyword>
<evidence type="ECO:0000256" key="5">
    <source>
        <dbReference type="ARBA" id="ARBA00022906"/>
    </source>
</evidence>
<dbReference type="OrthoDB" id="9944568at2759"/>
<dbReference type="Proteomes" id="UP000835052">
    <property type="component" value="Unassembled WGS sequence"/>
</dbReference>
<dbReference type="SUPFAM" id="SSF160240">
    <property type="entry name" value="Cation efflux protein cytoplasmic domain-like"/>
    <property type="match status" value="1"/>
</dbReference>
<protein>
    <submittedName>
        <fullName evidence="12">Uncharacterized protein</fullName>
    </submittedName>
</protein>